<name>A0A090XDF2_IXORI</name>
<evidence type="ECO:0000313" key="2">
    <source>
        <dbReference type="EMBL" id="JAC93885.1"/>
    </source>
</evidence>
<feature type="region of interest" description="Disordered" evidence="1">
    <location>
        <begin position="43"/>
        <end position="70"/>
    </location>
</feature>
<dbReference type="AlphaFoldDB" id="A0A090XDF2"/>
<dbReference type="EMBL" id="GBIH01000825">
    <property type="protein sequence ID" value="JAC93885.1"/>
    <property type="molecule type" value="mRNA"/>
</dbReference>
<proteinExistence type="evidence at transcript level"/>
<accession>A0A090XDF2</accession>
<reference evidence="2" key="1">
    <citation type="journal article" date="2015" name="PLoS Negl. Trop. Dis.">
        <title>Deep Sequencing Analysis of the Ixodes ricinus Haemocytome.</title>
        <authorList>
            <person name="Kotsyfakis M."/>
            <person name="Kopacek P."/>
            <person name="Franta Z."/>
            <person name="Pedra J.H."/>
            <person name="Ribeiro J.M."/>
        </authorList>
    </citation>
    <scope>NUCLEOTIDE SEQUENCE</scope>
</reference>
<sequence>KCELAAGSDCPAAAKPGQGNPCTIFARSSSTCTECPRPKTRRLRWQRLEHDPRHPRQRSQQRPTATGGSGCSTTPAILVMLSALCVALLPVKHTVLRYLN</sequence>
<evidence type="ECO:0000256" key="1">
    <source>
        <dbReference type="SAM" id="MobiDB-lite"/>
    </source>
</evidence>
<organism evidence="2">
    <name type="scientific">Ixodes ricinus</name>
    <name type="common">Common tick</name>
    <name type="synonym">Acarus ricinus</name>
    <dbReference type="NCBI Taxonomy" id="34613"/>
    <lineage>
        <taxon>Eukaryota</taxon>
        <taxon>Metazoa</taxon>
        <taxon>Ecdysozoa</taxon>
        <taxon>Arthropoda</taxon>
        <taxon>Chelicerata</taxon>
        <taxon>Arachnida</taxon>
        <taxon>Acari</taxon>
        <taxon>Parasitiformes</taxon>
        <taxon>Ixodida</taxon>
        <taxon>Ixodoidea</taxon>
        <taxon>Ixodidae</taxon>
        <taxon>Ixodinae</taxon>
        <taxon>Ixodes</taxon>
    </lineage>
</organism>
<feature type="non-terminal residue" evidence="2">
    <location>
        <position position="1"/>
    </location>
</feature>
<protein>
    <submittedName>
        <fullName evidence="2">Putative membrane protein</fullName>
    </submittedName>
</protein>